<accession>A0A377Q1B1</accession>
<protein>
    <submittedName>
        <fullName evidence="1">Uncharacterized protein</fullName>
    </submittedName>
</protein>
<gene>
    <name evidence="1" type="ORF">NCTC13156_01791</name>
</gene>
<name>A0A377Q1B1_9HELI</name>
<organism evidence="1 2">
    <name type="scientific">Helicobacter pullorum</name>
    <dbReference type="NCBI Taxonomy" id="35818"/>
    <lineage>
        <taxon>Bacteria</taxon>
        <taxon>Pseudomonadati</taxon>
        <taxon>Campylobacterota</taxon>
        <taxon>Epsilonproteobacteria</taxon>
        <taxon>Campylobacterales</taxon>
        <taxon>Helicobacteraceae</taxon>
        <taxon>Helicobacter</taxon>
    </lineage>
</organism>
<sequence>MAEQWYGNIEAHWQTGGNANAVDNKDGNIGNVSIAGRLQGDIVLQNKVFMNSLTMSENGTITGSVKVGEGGNDTQTPTLSTITLNGNSGINAIVLGNSNGNGPRATINSLTLEGTSSIGTITNNSNATIVNLTLNETGTITNGITNDSNIGSLDLQNNTTYSGTGSITNALDIANNKTLNANTNGIKILFANNATGTINNAGTILGSIDNQTSSTIKTFNTGSISGSIINNADATIETLNVTSNVGSIANSGDINSLTIQSGSNIANGITNNSNIGSLIVNENVSYSGSGSISNALEVAEGDTLTIGGNGTLNFDSDNGTINNAGTINGDINNNGTLTDFTNSGSISGTFTNEGHIVKFVNTDTGSINTFTNNNTISFFENNGTITNFDGDGIIYGVINSKTITNGFENVATSLWNKGKCFNYRQCCSKRRL</sequence>
<evidence type="ECO:0000313" key="2">
    <source>
        <dbReference type="Proteomes" id="UP000255269"/>
    </source>
</evidence>
<reference evidence="1 2" key="1">
    <citation type="submission" date="2018-06" db="EMBL/GenBank/DDBJ databases">
        <authorList>
            <consortium name="Pathogen Informatics"/>
            <person name="Doyle S."/>
        </authorList>
    </citation>
    <scope>NUCLEOTIDE SEQUENCE [LARGE SCALE GENOMIC DNA]</scope>
    <source>
        <strain evidence="1 2">NCTC13156</strain>
    </source>
</reference>
<dbReference type="RefSeq" id="WP_115057368.1">
    <property type="nucleotide sequence ID" value="NZ_UGJF01000003.1"/>
</dbReference>
<dbReference type="EMBL" id="UGJF01000003">
    <property type="protein sequence ID" value="STQ88984.1"/>
    <property type="molecule type" value="Genomic_DNA"/>
</dbReference>
<dbReference type="AlphaFoldDB" id="A0A377Q1B1"/>
<proteinExistence type="predicted"/>
<dbReference type="Proteomes" id="UP000255269">
    <property type="component" value="Unassembled WGS sequence"/>
</dbReference>
<evidence type="ECO:0000313" key="1">
    <source>
        <dbReference type="EMBL" id="STQ88984.1"/>
    </source>
</evidence>